<gene>
    <name evidence="1" type="ORF">HNR02_001508</name>
</gene>
<organism evidence="1 2">
    <name type="scientific">Amycolatopsis endophytica</name>
    <dbReference type="NCBI Taxonomy" id="860233"/>
    <lineage>
        <taxon>Bacteria</taxon>
        <taxon>Bacillati</taxon>
        <taxon>Actinomycetota</taxon>
        <taxon>Actinomycetes</taxon>
        <taxon>Pseudonocardiales</taxon>
        <taxon>Pseudonocardiaceae</taxon>
        <taxon>Amycolatopsis</taxon>
    </lineage>
</organism>
<evidence type="ECO:0000313" key="1">
    <source>
        <dbReference type="EMBL" id="NYI88185.1"/>
    </source>
</evidence>
<reference evidence="1 2" key="1">
    <citation type="submission" date="2020-07" db="EMBL/GenBank/DDBJ databases">
        <title>Sequencing the genomes of 1000 actinobacteria strains.</title>
        <authorList>
            <person name="Klenk H.-P."/>
        </authorList>
    </citation>
    <scope>NUCLEOTIDE SEQUENCE [LARGE SCALE GENOMIC DNA]</scope>
    <source>
        <strain evidence="1 2">DSM 104006</strain>
    </source>
</reference>
<accession>A0A853AZY8</accession>
<comment type="caution">
    <text evidence="1">The sequence shown here is derived from an EMBL/GenBank/DDBJ whole genome shotgun (WGS) entry which is preliminary data.</text>
</comment>
<dbReference type="Proteomes" id="UP000549616">
    <property type="component" value="Unassembled WGS sequence"/>
</dbReference>
<sequence>MTVPVRVVLPGSGLVTWNTTHRSTQG</sequence>
<dbReference type="EMBL" id="JACCFK010000001">
    <property type="protein sequence ID" value="NYI88185.1"/>
    <property type="molecule type" value="Genomic_DNA"/>
</dbReference>
<protein>
    <submittedName>
        <fullName evidence="1">Uncharacterized protein</fullName>
    </submittedName>
</protein>
<evidence type="ECO:0000313" key="2">
    <source>
        <dbReference type="Proteomes" id="UP000549616"/>
    </source>
</evidence>
<dbReference type="AlphaFoldDB" id="A0A853AZY8"/>
<proteinExistence type="predicted"/>
<keyword evidence="2" id="KW-1185">Reference proteome</keyword>
<name>A0A853AZY8_9PSEU</name>